<dbReference type="EC" id="2.3.2.26" evidence="3"/>
<evidence type="ECO:0000256" key="4">
    <source>
        <dbReference type="ARBA" id="ARBA00022679"/>
    </source>
</evidence>
<dbReference type="FunFam" id="3.30.2410.10:FF:000013">
    <property type="entry name" value="Apoptosis-resistant E3 ubiquitin protein ligase 1"/>
    <property type="match status" value="1"/>
</dbReference>
<organism evidence="9 10">
    <name type="scientific">Parthenolecanium corni</name>
    <dbReference type="NCBI Taxonomy" id="536013"/>
    <lineage>
        <taxon>Eukaryota</taxon>
        <taxon>Metazoa</taxon>
        <taxon>Ecdysozoa</taxon>
        <taxon>Arthropoda</taxon>
        <taxon>Hexapoda</taxon>
        <taxon>Insecta</taxon>
        <taxon>Pterygota</taxon>
        <taxon>Neoptera</taxon>
        <taxon>Paraneoptera</taxon>
        <taxon>Hemiptera</taxon>
        <taxon>Sternorrhyncha</taxon>
        <taxon>Coccoidea</taxon>
        <taxon>Coccidae</taxon>
        <taxon>Parthenolecanium</taxon>
    </lineage>
</organism>
<evidence type="ECO:0000256" key="1">
    <source>
        <dbReference type="ARBA" id="ARBA00000885"/>
    </source>
</evidence>
<dbReference type="GO" id="GO:0006511">
    <property type="term" value="P:ubiquitin-dependent protein catabolic process"/>
    <property type="evidence" value="ECO:0007669"/>
    <property type="project" value="TreeGrafter"/>
</dbReference>
<keyword evidence="4" id="KW-0808">Transferase</keyword>
<dbReference type="Pfam" id="PF00632">
    <property type="entry name" value="HECT"/>
    <property type="match status" value="1"/>
</dbReference>
<dbReference type="GO" id="GO:0061630">
    <property type="term" value="F:ubiquitin protein ligase activity"/>
    <property type="evidence" value="ECO:0007669"/>
    <property type="project" value="UniProtKB-EC"/>
</dbReference>
<dbReference type="CDD" id="cd00078">
    <property type="entry name" value="HECTc"/>
    <property type="match status" value="1"/>
</dbReference>
<reference evidence="9 10" key="1">
    <citation type="submission" date="2024-03" db="EMBL/GenBank/DDBJ databases">
        <title>Adaptation during the transition from Ophiocordyceps entomopathogen to insect associate is accompanied by gene loss and intensified selection.</title>
        <authorList>
            <person name="Ward C.M."/>
            <person name="Onetto C.A."/>
            <person name="Borneman A.R."/>
        </authorList>
    </citation>
    <scope>NUCLEOTIDE SEQUENCE [LARGE SCALE GENOMIC DNA]</scope>
    <source>
        <strain evidence="9">AWRI1</strain>
        <tissue evidence="9">Single Adult Female</tissue>
    </source>
</reference>
<dbReference type="InterPro" id="IPR058738">
    <property type="entry name" value="PH-like_AREL1"/>
</dbReference>
<dbReference type="Gene3D" id="3.90.1750.10">
    <property type="entry name" value="Hect, E3 ligase catalytic domains"/>
    <property type="match status" value="1"/>
</dbReference>
<keyword evidence="5 6" id="KW-0833">Ubl conjugation pathway</keyword>
<dbReference type="PROSITE" id="PS50237">
    <property type="entry name" value="HECT"/>
    <property type="match status" value="1"/>
</dbReference>
<evidence type="ECO:0000256" key="2">
    <source>
        <dbReference type="ARBA" id="ARBA00004906"/>
    </source>
</evidence>
<dbReference type="SUPFAM" id="SSF81296">
    <property type="entry name" value="E set domains"/>
    <property type="match status" value="1"/>
</dbReference>
<evidence type="ECO:0000259" key="8">
    <source>
        <dbReference type="PROSITE" id="PS50237"/>
    </source>
</evidence>
<name>A0AAN9TM70_9HEMI</name>
<protein>
    <recommendedName>
        <fullName evidence="3">HECT-type E3 ubiquitin transferase</fullName>
        <ecNumber evidence="3">2.3.2.26</ecNumber>
    </recommendedName>
</protein>
<dbReference type="PANTHER" id="PTHR11254:SF340">
    <property type="entry name" value="APOPTOSIS-RESISTANT E3 UBIQUITIN PROTEIN LIGASE 1"/>
    <property type="match status" value="1"/>
</dbReference>
<dbReference type="GO" id="GO:0043066">
    <property type="term" value="P:negative regulation of apoptotic process"/>
    <property type="evidence" value="ECO:0007669"/>
    <property type="project" value="TreeGrafter"/>
</dbReference>
<dbReference type="EMBL" id="JBBCAQ010000036">
    <property type="protein sequence ID" value="KAK7575646.1"/>
    <property type="molecule type" value="Genomic_DNA"/>
</dbReference>
<comment type="pathway">
    <text evidence="2">Protein modification; protein ubiquitination.</text>
</comment>
<dbReference type="InterPro" id="IPR013783">
    <property type="entry name" value="Ig-like_fold"/>
</dbReference>
<dbReference type="AlphaFoldDB" id="A0AAN9TM70"/>
<dbReference type="InterPro" id="IPR035983">
    <property type="entry name" value="Hect_E3_ubiquitin_ligase"/>
</dbReference>
<comment type="caution">
    <text evidence="9">The sequence shown here is derived from an EMBL/GenBank/DDBJ whole genome shotgun (WGS) entry which is preliminary data.</text>
</comment>
<gene>
    <name evidence="9" type="ORF">V9T40_011932</name>
</gene>
<dbReference type="GO" id="GO:0000209">
    <property type="term" value="P:protein polyubiquitination"/>
    <property type="evidence" value="ECO:0007669"/>
    <property type="project" value="TreeGrafter"/>
</dbReference>
<comment type="catalytic activity">
    <reaction evidence="1">
        <text>S-ubiquitinyl-[E2 ubiquitin-conjugating enzyme]-L-cysteine + [acceptor protein]-L-lysine = [E2 ubiquitin-conjugating enzyme]-L-cysteine + N(6)-ubiquitinyl-[acceptor protein]-L-lysine.</text>
        <dbReference type="EC" id="2.3.2.26"/>
    </reaction>
</comment>
<keyword evidence="7" id="KW-1133">Transmembrane helix</keyword>
<keyword evidence="7" id="KW-0812">Transmembrane</keyword>
<accession>A0AAN9TM70</accession>
<dbReference type="Gene3D" id="3.30.2160.10">
    <property type="entry name" value="Hect, E3 ligase catalytic domain"/>
    <property type="match status" value="1"/>
</dbReference>
<dbReference type="SMART" id="SM00119">
    <property type="entry name" value="HECTc"/>
    <property type="match status" value="1"/>
</dbReference>
<evidence type="ECO:0000313" key="9">
    <source>
        <dbReference type="EMBL" id="KAK7575646.1"/>
    </source>
</evidence>
<evidence type="ECO:0000256" key="3">
    <source>
        <dbReference type="ARBA" id="ARBA00012485"/>
    </source>
</evidence>
<feature type="transmembrane region" description="Helical" evidence="7">
    <location>
        <begin position="181"/>
        <end position="202"/>
    </location>
</feature>
<feature type="active site" description="Glycyl thioester intermediate" evidence="6">
    <location>
        <position position="924"/>
    </location>
</feature>
<evidence type="ECO:0000256" key="5">
    <source>
        <dbReference type="ARBA" id="ARBA00022786"/>
    </source>
</evidence>
<dbReference type="InterPro" id="IPR000569">
    <property type="entry name" value="HECT_dom"/>
</dbReference>
<dbReference type="InterPro" id="IPR014756">
    <property type="entry name" value="Ig_E-set"/>
</dbReference>
<dbReference type="Gene3D" id="3.30.2410.10">
    <property type="entry name" value="Hect, E3 ligase catalytic domain"/>
    <property type="match status" value="1"/>
</dbReference>
<sequence length="957" mass="109708">MINSHSVFLCCTLAVVIFSIFYCSFYKCLPTIPESERSEVDQWIIDNNLEAFRAFFEKRGYSKLVHYASVEDFVDFNITEEDCIKRASFALKQKLILSQWLKTLGLFQHYQKLLREEVNSLEDVYWLDDGKAHALLGNEFAAWSRGRQRLPATKETLEMLKADLWGDLVKSEQFSGSAENISYSGCVLLLFTSFAIIIALLYKQKFWFAIRSDSSILHVLTGRYLDPSICSVSFTWQDPYPVGETLSFTIKFFQRNGLPYPVCDKDHVQVEISCGLRKISCVLALGGTAPEDANVGTVKFTVRYAGDYQISVLIKNVPIRSSPFVKTFLPGPVDPHKTKFERQSSIVICRVEKACSLMIQPRDLFDNLCLTTSSISFECSKYVDLESYSSIVKQEGKERLDICFQSFDWDGKSSKVAFEMCFLQEGWFEVEVLYKGVVLQNGNLTCVVLNNAEYELTTRNVKNRSASYEVRLTRIEGEPPFKPKKVILFISPKQLTIKEHILKFLLKRIVTFRLCPTTKFQLLEETANGIPSFSVEDGSQPVVYLAAHNRNVIAASFTKFLLSNIGGSETFTEKQYFFYYEVRRFHLKHKHEPITIKINRQNLLKSSLKATKNFSLKEWCNNFEIVFIGEQGVDWGGLRKEWFQLTCEALFGPSNGLFKPFNDNPQALIHPNKDRLLNMKLKYYEFAGRILGKCLYESALGGSYSQFVTARFTRSFLAQLIGLRINHKYFQSDDPDLYLNKVKYILEHDVSSMDLYFVDEEYNQCGQLQKVVELISNGAKIKVTNSSKRQYLDALAQYRLSIRVKDEIETFLRGLNDIIPDHLLSIFDENELELLLCGTGEYSITDFRAHHLINTPYPPTDEFSRVLKWFWIAVSNFTKEEMARLLQFTTGSSQLPPGGFKDLNPQFQIMPAMSSGNLPTAHTCFNQLCLPEYDSYEQFEKSLILAITEGSEGFGLV</sequence>
<feature type="domain" description="HECT" evidence="8">
    <location>
        <begin position="612"/>
        <end position="957"/>
    </location>
</feature>
<evidence type="ECO:0000256" key="7">
    <source>
        <dbReference type="SAM" id="Phobius"/>
    </source>
</evidence>
<dbReference type="GO" id="GO:0005829">
    <property type="term" value="C:cytosol"/>
    <property type="evidence" value="ECO:0007669"/>
    <property type="project" value="TreeGrafter"/>
</dbReference>
<proteinExistence type="predicted"/>
<dbReference type="SUPFAM" id="SSF56204">
    <property type="entry name" value="Hect, E3 ligase catalytic domain"/>
    <property type="match status" value="1"/>
</dbReference>
<keyword evidence="10" id="KW-1185">Reference proteome</keyword>
<dbReference type="PANTHER" id="PTHR11254">
    <property type="entry name" value="HECT DOMAIN UBIQUITIN-PROTEIN LIGASE"/>
    <property type="match status" value="1"/>
</dbReference>
<dbReference type="Gene3D" id="2.60.40.10">
    <property type="entry name" value="Immunoglobulins"/>
    <property type="match status" value="1"/>
</dbReference>
<dbReference type="Pfam" id="PF25916">
    <property type="entry name" value="AREL1_PH-like"/>
    <property type="match status" value="1"/>
</dbReference>
<evidence type="ECO:0000256" key="6">
    <source>
        <dbReference type="PROSITE-ProRule" id="PRU00104"/>
    </source>
</evidence>
<keyword evidence="7" id="KW-0472">Membrane</keyword>
<dbReference type="Proteomes" id="UP001367676">
    <property type="component" value="Unassembled WGS sequence"/>
</dbReference>
<dbReference type="FunFam" id="3.30.2160.10:FF:000008">
    <property type="entry name" value="Apoptosis-resistant E3 ubiquitin protein ligase 1"/>
    <property type="match status" value="1"/>
</dbReference>
<dbReference type="InterPro" id="IPR050409">
    <property type="entry name" value="E3_ubiq-protein_ligase"/>
</dbReference>
<evidence type="ECO:0000313" key="10">
    <source>
        <dbReference type="Proteomes" id="UP001367676"/>
    </source>
</evidence>
<dbReference type="GO" id="GO:0009966">
    <property type="term" value="P:regulation of signal transduction"/>
    <property type="evidence" value="ECO:0007669"/>
    <property type="project" value="UniProtKB-ARBA"/>
</dbReference>